<dbReference type="AlphaFoldDB" id="A0A5B8KYI9"/>
<evidence type="ECO:0000313" key="1">
    <source>
        <dbReference type="EMBL" id="QDZ00538.1"/>
    </source>
</evidence>
<sequence length="177" mass="19000">MMSSTLRLMDAVTNGASIANFDLRIRMRSIVSLVALLAATAAYGQEWDHSATCRVSLKADPTVELYLIGGTDESDEVTLRRQIRLVSQEPLLKAGETTEMSVQIPGQIQAAFPATASSRGSTHQLVAAVPDEVDLFPAISRGYKMEISISSPSPSVFSYELAGSAAAVKHLSRCILE</sequence>
<name>A0A5B8KYI9_9HYPH</name>
<reference evidence="1" key="1">
    <citation type="submission" date="2020-04" db="EMBL/GenBank/DDBJ databases">
        <title>Nitratireductor sp. nov. isolated from mangrove soil.</title>
        <authorList>
            <person name="Ye Y."/>
        </authorList>
    </citation>
    <scope>NUCLEOTIDE SEQUENCE</scope>
    <source>
        <strain evidence="1">SY7</strain>
    </source>
</reference>
<protein>
    <submittedName>
        <fullName evidence="1">Uncharacterized protein</fullName>
    </submittedName>
</protein>
<organism evidence="1 2">
    <name type="scientific">Nitratireductor mangrovi</name>
    <dbReference type="NCBI Taxonomy" id="2599600"/>
    <lineage>
        <taxon>Bacteria</taxon>
        <taxon>Pseudomonadati</taxon>
        <taxon>Pseudomonadota</taxon>
        <taxon>Alphaproteobacteria</taxon>
        <taxon>Hyphomicrobiales</taxon>
        <taxon>Phyllobacteriaceae</taxon>
        <taxon>Nitratireductor</taxon>
    </lineage>
</organism>
<accession>A0A5B8KYI9</accession>
<gene>
    <name evidence="1" type="ORF">FQ775_09170</name>
</gene>
<dbReference type="EMBL" id="CP042301">
    <property type="protein sequence ID" value="QDZ00538.1"/>
    <property type="molecule type" value="Genomic_DNA"/>
</dbReference>
<dbReference type="KEGG" id="niy:FQ775_09170"/>
<proteinExistence type="predicted"/>
<dbReference type="Proteomes" id="UP000321389">
    <property type="component" value="Chromosome"/>
</dbReference>
<dbReference type="RefSeq" id="WP_146299186.1">
    <property type="nucleotide sequence ID" value="NZ_CP042301.2"/>
</dbReference>
<keyword evidence="2" id="KW-1185">Reference proteome</keyword>
<evidence type="ECO:0000313" key="2">
    <source>
        <dbReference type="Proteomes" id="UP000321389"/>
    </source>
</evidence>